<protein>
    <recommendedName>
        <fullName evidence="5">DUF3060 domain-containing protein</fullName>
    </recommendedName>
</protein>
<evidence type="ECO:0000313" key="4">
    <source>
        <dbReference type="Proteomes" id="UP000503540"/>
    </source>
</evidence>
<reference evidence="3 4" key="1">
    <citation type="journal article" date="2019" name="ACS Chem. Biol.">
        <title>Identification and Mobilization of a Cryptic Antibiotic Biosynthesis Gene Locus from a Human-Pathogenic Nocardia Isolate.</title>
        <authorList>
            <person name="Herisse M."/>
            <person name="Ishida K."/>
            <person name="Porter J.L."/>
            <person name="Howden B."/>
            <person name="Hertweck C."/>
            <person name="Stinear T.P."/>
            <person name="Pidot S.J."/>
        </authorList>
    </citation>
    <scope>NUCLEOTIDE SEQUENCE [LARGE SCALE GENOMIC DNA]</scope>
    <source>
        <strain evidence="3 4">AUSMDU00012717</strain>
    </source>
</reference>
<feature type="region of interest" description="Disordered" evidence="1">
    <location>
        <begin position="121"/>
        <end position="141"/>
    </location>
</feature>
<evidence type="ECO:0000256" key="2">
    <source>
        <dbReference type="SAM" id="SignalP"/>
    </source>
</evidence>
<evidence type="ECO:0000313" key="3">
    <source>
        <dbReference type="EMBL" id="QIS14026.1"/>
    </source>
</evidence>
<gene>
    <name evidence="3" type="ORF">F5544_30915</name>
</gene>
<dbReference type="AlphaFoldDB" id="A0A6G9YLW9"/>
<evidence type="ECO:0000256" key="1">
    <source>
        <dbReference type="SAM" id="MobiDB-lite"/>
    </source>
</evidence>
<feature type="signal peptide" evidence="2">
    <location>
        <begin position="1"/>
        <end position="25"/>
    </location>
</feature>
<sequence>MFSSIRKSAGVLAIAATLAVPGVLAGTTNAQTVVDVACTGGSFRLLVHPDQTVDGTGTLTGCSSPTDPAITSATVSISGSATIDTGVEIVTQTTDTITFNTGAVATVNETRTITGASTVVESGTGAGIDPSGETEAGTGTRSLQGANTKVTAILNLAIVLAVVL</sequence>
<dbReference type="RefSeq" id="WP_167476486.1">
    <property type="nucleotide sequence ID" value="NZ_CP046172.1"/>
</dbReference>
<feature type="chain" id="PRO_5026183169" description="DUF3060 domain-containing protein" evidence="2">
    <location>
        <begin position="26"/>
        <end position="164"/>
    </location>
</feature>
<evidence type="ECO:0008006" key="5">
    <source>
        <dbReference type="Google" id="ProtNLM"/>
    </source>
</evidence>
<name>A0A6G9YLW9_9NOCA</name>
<dbReference type="Proteomes" id="UP000503540">
    <property type="component" value="Chromosome"/>
</dbReference>
<dbReference type="EMBL" id="CP046172">
    <property type="protein sequence ID" value="QIS14026.1"/>
    <property type="molecule type" value="Genomic_DNA"/>
</dbReference>
<proteinExistence type="predicted"/>
<organism evidence="3 4">
    <name type="scientific">Nocardia arthritidis</name>
    <dbReference type="NCBI Taxonomy" id="228602"/>
    <lineage>
        <taxon>Bacteria</taxon>
        <taxon>Bacillati</taxon>
        <taxon>Actinomycetota</taxon>
        <taxon>Actinomycetes</taxon>
        <taxon>Mycobacteriales</taxon>
        <taxon>Nocardiaceae</taxon>
        <taxon>Nocardia</taxon>
    </lineage>
</organism>
<dbReference type="KEGG" id="nah:F5544_30915"/>
<keyword evidence="4" id="KW-1185">Reference proteome</keyword>
<keyword evidence="2" id="KW-0732">Signal</keyword>
<accession>A0A6G9YLW9</accession>